<keyword evidence="2" id="KW-1185">Reference proteome</keyword>
<evidence type="ECO:0000313" key="2">
    <source>
        <dbReference type="Proteomes" id="UP001225596"/>
    </source>
</evidence>
<organism evidence="1 2">
    <name type="scientific">Keguizhuia sedimenti</name>
    <dbReference type="NCBI Taxonomy" id="3064264"/>
    <lineage>
        <taxon>Bacteria</taxon>
        <taxon>Pseudomonadati</taxon>
        <taxon>Pseudomonadota</taxon>
        <taxon>Betaproteobacteria</taxon>
        <taxon>Burkholderiales</taxon>
        <taxon>Oxalobacteraceae</taxon>
        <taxon>Keguizhuia</taxon>
    </lineage>
</organism>
<proteinExistence type="predicted"/>
<name>A0ABU1BM52_9BURK</name>
<evidence type="ECO:0000313" key="1">
    <source>
        <dbReference type="EMBL" id="MDQ9169418.1"/>
    </source>
</evidence>
<gene>
    <name evidence="1" type="ORF">Q8A64_03225</name>
</gene>
<sequence>MRSSPEPICVSSTGVCGVAAHLVYRLAMRPVLYQQANMVSGRLNKEWIATIVRVRKARQAWFKSLEI</sequence>
<protein>
    <submittedName>
        <fullName evidence="1">Uncharacterized protein</fullName>
    </submittedName>
</protein>
<dbReference type="RefSeq" id="WP_338435312.1">
    <property type="nucleotide sequence ID" value="NZ_JAUYVH010000001.1"/>
</dbReference>
<accession>A0ABU1BM52</accession>
<dbReference type="Proteomes" id="UP001225596">
    <property type="component" value="Unassembled WGS sequence"/>
</dbReference>
<reference evidence="1 2" key="1">
    <citation type="submission" date="2023-08" db="EMBL/GenBank/DDBJ databases">
        <title>Oxalobacteraceae gen .nov., isolated from river sludge outside the plant.</title>
        <authorList>
            <person name="Zhao S.Y."/>
        </authorList>
    </citation>
    <scope>NUCLEOTIDE SEQUENCE [LARGE SCALE GENOMIC DNA]</scope>
    <source>
        <strain evidence="1 2">R-40</strain>
    </source>
</reference>
<dbReference type="EMBL" id="JAUYVH010000001">
    <property type="protein sequence ID" value="MDQ9169418.1"/>
    <property type="molecule type" value="Genomic_DNA"/>
</dbReference>
<comment type="caution">
    <text evidence="1">The sequence shown here is derived from an EMBL/GenBank/DDBJ whole genome shotgun (WGS) entry which is preliminary data.</text>
</comment>